<dbReference type="AlphaFoldDB" id="A0A284S239"/>
<sequence length="69" mass="7823">MAASLKRPFMPCLPAPHLIKWTTFSQPGQTMHLYPYICWLTTSTLPPSPVQDINLDPDVMLLPCQPFPQ</sequence>
<name>A0A284S239_ARMOS</name>
<evidence type="ECO:0000313" key="1">
    <source>
        <dbReference type="EMBL" id="SJL15072.1"/>
    </source>
</evidence>
<dbReference type="EMBL" id="FUEG01000026">
    <property type="protein sequence ID" value="SJL15072.1"/>
    <property type="molecule type" value="Genomic_DNA"/>
</dbReference>
<dbReference type="Proteomes" id="UP000219338">
    <property type="component" value="Unassembled WGS sequence"/>
</dbReference>
<keyword evidence="2" id="KW-1185">Reference proteome</keyword>
<protein>
    <submittedName>
        <fullName evidence="1">Uncharacterized protein</fullName>
    </submittedName>
</protein>
<gene>
    <name evidence="1" type="ORF">ARMOST_18554</name>
</gene>
<reference evidence="2" key="1">
    <citation type="journal article" date="2017" name="Nat. Ecol. Evol.">
        <title>Genome expansion and lineage-specific genetic innovations in the forest pathogenic fungi Armillaria.</title>
        <authorList>
            <person name="Sipos G."/>
            <person name="Prasanna A.N."/>
            <person name="Walter M.C."/>
            <person name="O'Connor E."/>
            <person name="Balint B."/>
            <person name="Krizsan K."/>
            <person name="Kiss B."/>
            <person name="Hess J."/>
            <person name="Varga T."/>
            <person name="Slot J."/>
            <person name="Riley R."/>
            <person name="Boka B."/>
            <person name="Rigling D."/>
            <person name="Barry K."/>
            <person name="Lee J."/>
            <person name="Mihaltcheva S."/>
            <person name="LaButti K."/>
            <person name="Lipzen A."/>
            <person name="Waldron R."/>
            <person name="Moloney N.M."/>
            <person name="Sperisen C."/>
            <person name="Kredics L."/>
            <person name="Vagvoelgyi C."/>
            <person name="Patrignani A."/>
            <person name="Fitzpatrick D."/>
            <person name="Nagy I."/>
            <person name="Doyle S."/>
            <person name="Anderson J.B."/>
            <person name="Grigoriev I.V."/>
            <person name="Gueldener U."/>
            <person name="Muensterkoetter M."/>
            <person name="Nagy L.G."/>
        </authorList>
    </citation>
    <scope>NUCLEOTIDE SEQUENCE [LARGE SCALE GENOMIC DNA]</scope>
    <source>
        <strain evidence="2">C18/9</strain>
    </source>
</reference>
<proteinExistence type="predicted"/>
<accession>A0A284S239</accession>
<evidence type="ECO:0000313" key="2">
    <source>
        <dbReference type="Proteomes" id="UP000219338"/>
    </source>
</evidence>
<organism evidence="1 2">
    <name type="scientific">Armillaria ostoyae</name>
    <name type="common">Armillaria root rot fungus</name>
    <dbReference type="NCBI Taxonomy" id="47428"/>
    <lineage>
        <taxon>Eukaryota</taxon>
        <taxon>Fungi</taxon>
        <taxon>Dikarya</taxon>
        <taxon>Basidiomycota</taxon>
        <taxon>Agaricomycotina</taxon>
        <taxon>Agaricomycetes</taxon>
        <taxon>Agaricomycetidae</taxon>
        <taxon>Agaricales</taxon>
        <taxon>Marasmiineae</taxon>
        <taxon>Physalacriaceae</taxon>
        <taxon>Armillaria</taxon>
    </lineage>
</organism>